<name>A0A0P0G0H8_9BACE</name>
<feature type="transmembrane region" description="Helical" evidence="1">
    <location>
        <begin position="208"/>
        <end position="225"/>
    </location>
</feature>
<dbReference type="EMBL" id="CP012801">
    <property type="protein sequence ID" value="ALJ59817.1"/>
    <property type="molecule type" value="Genomic_DNA"/>
</dbReference>
<feature type="transmembrane region" description="Helical" evidence="1">
    <location>
        <begin position="6"/>
        <end position="31"/>
    </location>
</feature>
<protein>
    <submittedName>
        <fullName evidence="2">Uncharacterized protein</fullName>
    </submittedName>
</protein>
<organism evidence="2 3">
    <name type="scientific">Bacteroides cellulosilyticus</name>
    <dbReference type="NCBI Taxonomy" id="246787"/>
    <lineage>
        <taxon>Bacteria</taxon>
        <taxon>Pseudomonadati</taxon>
        <taxon>Bacteroidota</taxon>
        <taxon>Bacteroidia</taxon>
        <taxon>Bacteroidales</taxon>
        <taxon>Bacteroidaceae</taxon>
        <taxon>Bacteroides</taxon>
    </lineage>
</organism>
<dbReference type="InterPro" id="IPR016032">
    <property type="entry name" value="Sig_transdc_resp-reg_C-effctor"/>
</dbReference>
<gene>
    <name evidence="2" type="ORF">BcellWH2_02578</name>
</gene>
<evidence type="ECO:0000256" key="1">
    <source>
        <dbReference type="SAM" id="Phobius"/>
    </source>
</evidence>
<dbReference type="AlphaFoldDB" id="A0A0P0G0H8"/>
<evidence type="ECO:0000313" key="3">
    <source>
        <dbReference type="Proteomes" id="UP000061809"/>
    </source>
</evidence>
<reference evidence="2 3" key="1">
    <citation type="journal article" date="2015" name="Science">
        <title>Genetic determinants of in vivo fitness and diet responsiveness in multiple human gut Bacteroides.</title>
        <authorList>
            <person name="Wu M."/>
            <person name="McNulty N.P."/>
            <person name="Rodionov D.A."/>
            <person name="Khoroshkin M.S."/>
            <person name="Griffin N.W."/>
            <person name="Cheng J."/>
            <person name="Latreille P."/>
            <person name="Kerstetter R.A."/>
            <person name="Terrapon N."/>
            <person name="Henrissat B."/>
            <person name="Osterman A.L."/>
            <person name="Gordon J.I."/>
        </authorList>
    </citation>
    <scope>NUCLEOTIDE SEQUENCE [LARGE SCALE GENOMIC DNA]</scope>
    <source>
        <strain evidence="2 3">WH2</strain>
    </source>
</reference>
<dbReference type="RefSeq" id="WP_029426210.1">
    <property type="nucleotide sequence ID" value="NZ_CP012801.1"/>
</dbReference>
<sequence length="370" mass="42261">MNRKNAFGRVLLIVSLIATLCLSIDIIYGYLTKERSWNEQMRTSLVGVLEDSMEKRGKEDVYIVSHSYSRRDFKDDSPKIVTMDVGEGPKEYIVPAYKHYNNIAENPTERLFDSVILEEQPLAADSLNMLWDRLLVKNGISGTGNIRVSVTDLSENISMTYAKDTRYLPLSDSLFSYYIGYRCEVEVTAFASPFSYWRSMTLWDWMEIFFLLLSVVFFFWIWTVYNRRSVEVRRSNATELAGTENEIPVVVLKETLSCIYQLGDDVLFDSTNRLLRRGNQVKNLLPQASALLLGLLEADGYCMLMSDIYLLLWPDGSGRPERVHTVAGRLRSSLAEMSPQISLVSGNSKYQLKIAHSIEENTAPDVDLQN</sequence>
<keyword evidence="1" id="KW-1133">Transmembrane helix</keyword>
<dbReference type="KEGG" id="bcel:BcellWH2_02578"/>
<dbReference type="GO" id="GO:0003677">
    <property type="term" value="F:DNA binding"/>
    <property type="evidence" value="ECO:0007669"/>
    <property type="project" value="InterPro"/>
</dbReference>
<accession>A0A0P0G0H8</accession>
<keyword evidence="1" id="KW-0812">Transmembrane</keyword>
<proteinExistence type="predicted"/>
<dbReference type="Proteomes" id="UP000061809">
    <property type="component" value="Chromosome"/>
</dbReference>
<evidence type="ECO:0000313" key="2">
    <source>
        <dbReference type="EMBL" id="ALJ59817.1"/>
    </source>
</evidence>
<dbReference type="PATRIC" id="fig|246787.4.peg.2655"/>
<keyword evidence="1" id="KW-0472">Membrane</keyword>
<dbReference type="GO" id="GO:0006355">
    <property type="term" value="P:regulation of DNA-templated transcription"/>
    <property type="evidence" value="ECO:0007669"/>
    <property type="project" value="InterPro"/>
</dbReference>
<dbReference type="SUPFAM" id="SSF46894">
    <property type="entry name" value="C-terminal effector domain of the bipartite response regulators"/>
    <property type="match status" value="1"/>
</dbReference>